<evidence type="ECO:0000313" key="3">
    <source>
        <dbReference type="Proteomes" id="UP000828924"/>
    </source>
</evidence>
<accession>A0ABY3WP86</accession>
<evidence type="ECO:0000256" key="1">
    <source>
        <dbReference type="SAM" id="MobiDB-lite"/>
    </source>
</evidence>
<dbReference type="EMBL" id="CP071872">
    <property type="protein sequence ID" value="UNM13470.1"/>
    <property type="molecule type" value="Genomic_DNA"/>
</dbReference>
<dbReference type="RefSeq" id="WP_242332370.1">
    <property type="nucleotide sequence ID" value="NZ_CP071872.1"/>
</dbReference>
<dbReference type="Proteomes" id="UP000828924">
    <property type="component" value="Chromosome"/>
</dbReference>
<gene>
    <name evidence="2" type="ORF">J4032_20070</name>
</gene>
<evidence type="ECO:0000313" key="2">
    <source>
        <dbReference type="EMBL" id="UNM13470.1"/>
    </source>
</evidence>
<reference evidence="2 3" key="1">
    <citation type="submission" date="2021-03" db="EMBL/GenBank/DDBJ databases">
        <title>Complete genome of Streptomyces formicae strain 1H-GS9 (DSM 100524).</title>
        <authorList>
            <person name="Atanasov K.E."/>
            <person name="Altabella T."/>
            <person name="Ferrer A."/>
        </authorList>
    </citation>
    <scope>NUCLEOTIDE SEQUENCE [LARGE SCALE GENOMIC DNA]</scope>
    <source>
        <strain evidence="2 3">1H-GS9</strain>
    </source>
</reference>
<organism evidence="2 3">
    <name type="scientific">Streptomyces formicae</name>
    <dbReference type="NCBI Taxonomy" id="1616117"/>
    <lineage>
        <taxon>Bacteria</taxon>
        <taxon>Bacillati</taxon>
        <taxon>Actinomycetota</taxon>
        <taxon>Actinomycetes</taxon>
        <taxon>Kitasatosporales</taxon>
        <taxon>Streptomycetaceae</taxon>
        <taxon>Streptomyces</taxon>
    </lineage>
</organism>
<keyword evidence="3" id="KW-1185">Reference proteome</keyword>
<sequence length="97" mass="10749">MARLTEQSGPKAVETGRGCAYRWIVEDDRVDEGIALRHGLDGYVLQFGHIGYGIRPSSRRSGLATWALFRRTMPEPPSQPRAVGRRLGPDCSPPSTR</sequence>
<protein>
    <submittedName>
        <fullName evidence="2">Uncharacterized protein</fullName>
    </submittedName>
</protein>
<feature type="region of interest" description="Disordered" evidence="1">
    <location>
        <begin position="74"/>
        <end position="97"/>
    </location>
</feature>
<proteinExistence type="predicted"/>
<name>A0ABY3WP86_9ACTN</name>